<protein>
    <recommendedName>
        <fullName evidence="2">Amine oxidase domain-containing protein</fullName>
    </recommendedName>
</protein>
<dbReference type="InterPro" id="IPR050281">
    <property type="entry name" value="Flavin_monoamine_oxidase"/>
</dbReference>
<dbReference type="Gene3D" id="3.50.50.60">
    <property type="entry name" value="FAD/NAD(P)-binding domain"/>
    <property type="match status" value="1"/>
</dbReference>
<proteinExistence type="inferred from homology"/>
<dbReference type="Gramene" id="ESW11933">
    <property type="protein sequence ID" value="ESW11933"/>
    <property type="gene ID" value="PHAVU_008G071400g"/>
</dbReference>
<keyword evidence="4" id="KW-1185">Reference proteome</keyword>
<dbReference type="GO" id="GO:0005634">
    <property type="term" value="C:nucleus"/>
    <property type="evidence" value="ECO:0007669"/>
    <property type="project" value="TreeGrafter"/>
</dbReference>
<dbReference type="Proteomes" id="UP000000226">
    <property type="component" value="Chromosome 8"/>
</dbReference>
<dbReference type="GO" id="GO:0016491">
    <property type="term" value="F:oxidoreductase activity"/>
    <property type="evidence" value="ECO:0007669"/>
    <property type="project" value="InterPro"/>
</dbReference>
<sequence>MVSCQPNPIGLDFIPNNHLLPSSFNLVDYSTSRHPDITFAPQACVHLWKCNVESLRKKNCFVFRPLKSKDIFNPKGIVVPDPVQAVCIWWGKDHFAYGSYSYVAVGFSGDDYDILAESVWNERVFFAGEATNKQYHATMHGAVAKRRSSMPAFDTSKSNSQKEDDLHKLFLKPDMTFGNFSALYDPKLNYLNSSSLLRVKIGGSVLEDSGNL</sequence>
<feature type="domain" description="Amine oxidase" evidence="2">
    <location>
        <begin position="78"/>
        <end position="143"/>
    </location>
</feature>
<dbReference type="STRING" id="3885.V7B4Y6"/>
<name>V7B4Y6_PHAVU</name>
<dbReference type="Pfam" id="PF01593">
    <property type="entry name" value="Amino_oxidase"/>
    <property type="match status" value="1"/>
</dbReference>
<dbReference type="EMBL" id="CM002295">
    <property type="protein sequence ID" value="ESW11933.1"/>
    <property type="molecule type" value="Genomic_DNA"/>
</dbReference>
<dbReference type="AlphaFoldDB" id="V7B4Y6"/>
<dbReference type="PANTHER" id="PTHR10742">
    <property type="entry name" value="FLAVIN MONOAMINE OXIDASE"/>
    <property type="match status" value="1"/>
</dbReference>
<evidence type="ECO:0000256" key="1">
    <source>
        <dbReference type="ARBA" id="ARBA00005995"/>
    </source>
</evidence>
<dbReference type="Gene3D" id="3.90.660.10">
    <property type="match status" value="1"/>
</dbReference>
<dbReference type="PANTHER" id="PTHR10742:SF381">
    <property type="entry name" value="LYSINE-SPECIFIC HISTONE DEMETHYLASE 1 HOMOLOG 1"/>
    <property type="match status" value="1"/>
</dbReference>
<comment type="similarity">
    <text evidence="1">Belongs to the flavin monoamine oxidase family.</text>
</comment>
<accession>V7B4Y6</accession>
<dbReference type="OrthoDB" id="1736570at2759"/>
<reference evidence="4" key="1">
    <citation type="journal article" date="2014" name="Nat. Genet.">
        <title>A reference genome for common bean and genome-wide analysis of dual domestications.</title>
        <authorList>
            <person name="Schmutz J."/>
            <person name="McClean P.E."/>
            <person name="Mamidi S."/>
            <person name="Wu G.A."/>
            <person name="Cannon S.B."/>
            <person name="Grimwood J."/>
            <person name="Jenkins J."/>
            <person name="Shu S."/>
            <person name="Song Q."/>
            <person name="Chavarro C."/>
            <person name="Torres-Torres M."/>
            <person name="Geffroy V."/>
            <person name="Moghaddam S.M."/>
            <person name="Gao D."/>
            <person name="Abernathy B."/>
            <person name="Barry K."/>
            <person name="Blair M."/>
            <person name="Brick M.A."/>
            <person name="Chovatia M."/>
            <person name="Gepts P."/>
            <person name="Goodstein D.M."/>
            <person name="Gonzales M."/>
            <person name="Hellsten U."/>
            <person name="Hyten D.L."/>
            <person name="Jia G."/>
            <person name="Kelly J.D."/>
            <person name="Kudrna D."/>
            <person name="Lee R."/>
            <person name="Richard M.M."/>
            <person name="Miklas P.N."/>
            <person name="Osorno J.M."/>
            <person name="Rodrigues J."/>
            <person name="Thareau V."/>
            <person name="Urrea C.A."/>
            <person name="Wang M."/>
            <person name="Yu Y."/>
            <person name="Zhang M."/>
            <person name="Wing R.A."/>
            <person name="Cregan P.B."/>
            <person name="Rokhsar D.S."/>
            <person name="Jackson S.A."/>
        </authorList>
    </citation>
    <scope>NUCLEOTIDE SEQUENCE [LARGE SCALE GENOMIC DNA]</scope>
    <source>
        <strain evidence="4">cv. G19833</strain>
    </source>
</reference>
<dbReference type="eggNOG" id="KOG0029">
    <property type="taxonomic scope" value="Eukaryota"/>
</dbReference>
<evidence type="ECO:0000259" key="2">
    <source>
        <dbReference type="Pfam" id="PF01593"/>
    </source>
</evidence>
<dbReference type="InterPro" id="IPR036188">
    <property type="entry name" value="FAD/NAD-bd_sf"/>
</dbReference>
<evidence type="ECO:0000313" key="3">
    <source>
        <dbReference type="EMBL" id="ESW11933.1"/>
    </source>
</evidence>
<evidence type="ECO:0000313" key="4">
    <source>
        <dbReference type="Proteomes" id="UP000000226"/>
    </source>
</evidence>
<gene>
    <name evidence="3" type="ORF">PHAVU_008G071400g</name>
</gene>
<dbReference type="InterPro" id="IPR002937">
    <property type="entry name" value="Amino_oxidase"/>
</dbReference>
<organism evidence="3 4">
    <name type="scientific">Phaseolus vulgaris</name>
    <name type="common">Kidney bean</name>
    <name type="synonym">French bean</name>
    <dbReference type="NCBI Taxonomy" id="3885"/>
    <lineage>
        <taxon>Eukaryota</taxon>
        <taxon>Viridiplantae</taxon>
        <taxon>Streptophyta</taxon>
        <taxon>Embryophyta</taxon>
        <taxon>Tracheophyta</taxon>
        <taxon>Spermatophyta</taxon>
        <taxon>Magnoliopsida</taxon>
        <taxon>eudicotyledons</taxon>
        <taxon>Gunneridae</taxon>
        <taxon>Pentapetalae</taxon>
        <taxon>rosids</taxon>
        <taxon>fabids</taxon>
        <taxon>Fabales</taxon>
        <taxon>Fabaceae</taxon>
        <taxon>Papilionoideae</taxon>
        <taxon>50 kb inversion clade</taxon>
        <taxon>NPAAA clade</taxon>
        <taxon>indigoferoid/millettioid clade</taxon>
        <taxon>Phaseoleae</taxon>
        <taxon>Phaseolus</taxon>
    </lineage>
</organism>